<feature type="region of interest" description="Disordered" evidence="1">
    <location>
        <begin position="9"/>
        <end position="34"/>
    </location>
</feature>
<gene>
    <name evidence="2" type="ORF">ODI_02468</name>
    <name evidence="3" type="ORF">ODI_R1212</name>
</gene>
<sequence length="79" mass="8772">MNGIEFIVRDRAGWSPPIPPPAALPEESPEPPSRITDEEAAFIRSRRGFLYPTELAAQYGVTPSLISAIQLGQRRQEPK</sequence>
<dbReference type="Proteomes" id="UP000078558">
    <property type="component" value="Chromosome I"/>
</dbReference>
<evidence type="ECO:0000313" key="3">
    <source>
        <dbReference type="EMBL" id="SOE48064.1"/>
    </source>
</evidence>
<accession>A0A1C3K7T6</accession>
<reference evidence="3 4" key="2">
    <citation type="submission" date="2017-08" db="EMBL/GenBank/DDBJ databases">
        <authorList>
            <person name="de Groot N.N."/>
        </authorList>
    </citation>
    <scope>NUCLEOTIDE SEQUENCE [LARGE SCALE GENOMIC DNA]</scope>
    <source>
        <strain evidence="3">Orrdi1</strain>
    </source>
</reference>
<evidence type="ECO:0000313" key="2">
    <source>
        <dbReference type="EMBL" id="SBT27566.1"/>
    </source>
</evidence>
<proteinExistence type="predicted"/>
<dbReference type="OrthoDB" id="8666010at2"/>
<dbReference type="KEGG" id="odi:ODI_R1212"/>
<name>A0A1C3K7T6_9BURK</name>
<dbReference type="RefSeq" id="WP_067759381.1">
    <property type="nucleotide sequence ID" value="NZ_LT907988.1"/>
</dbReference>
<reference evidence="2 4" key="1">
    <citation type="submission" date="2016-06" db="EMBL/GenBank/DDBJ databases">
        <authorList>
            <person name="Kjaerup R.B."/>
            <person name="Dalgaard T.S."/>
            <person name="Juul-Madsen H.R."/>
        </authorList>
    </citation>
    <scope>NUCLEOTIDE SEQUENCE [LARGE SCALE GENOMIC DNA]</scope>
    <source>
        <strain evidence="2">Orrdi1</strain>
    </source>
</reference>
<dbReference type="EMBL" id="LT907988">
    <property type="protein sequence ID" value="SOE48064.1"/>
    <property type="molecule type" value="Genomic_DNA"/>
</dbReference>
<evidence type="ECO:0000313" key="4">
    <source>
        <dbReference type="Proteomes" id="UP000078558"/>
    </source>
</evidence>
<evidence type="ECO:0000256" key="1">
    <source>
        <dbReference type="SAM" id="MobiDB-lite"/>
    </source>
</evidence>
<dbReference type="STRING" id="1851544.ODI_02468"/>
<organism evidence="2 4">
    <name type="scientific">Orrella dioscoreae</name>
    <dbReference type="NCBI Taxonomy" id="1851544"/>
    <lineage>
        <taxon>Bacteria</taxon>
        <taxon>Pseudomonadati</taxon>
        <taxon>Pseudomonadota</taxon>
        <taxon>Betaproteobacteria</taxon>
        <taxon>Burkholderiales</taxon>
        <taxon>Alcaligenaceae</taxon>
        <taxon>Orrella</taxon>
    </lineage>
</organism>
<protein>
    <submittedName>
        <fullName evidence="2">Uncharacterized protein</fullName>
    </submittedName>
</protein>
<dbReference type="AlphaFoldDB" id="A0A1C3K7T6"/>
<dbReference type="EMBL" id="FLRC01000054">
    <property type="protein sequence ID" value="SBT27566.1"/>
    <property type="molecule type" value="Genomic_DNA"/>
</dbReference>
<keyword evidence="4" id="KW-1185">Reference proteome</keyword>